<dbReference type="InterPro" id="IPR038261">
    <property type="entry name" value="GPP34-like_sf"/>
</dbReference>
<dbReference type="Pfam" id="PF05719">
    <property type="entry name" value="GPP34"/>
    <property type="match status" value="1"/>
</dbReference>
<protein>
    <submittedName>
        <fullName evidence="5">GPP34 family phosphoprotein</fullName>
    </submittedName>
</protein>
<gene>
    <name evidence="5" type="ORF">AB8O55_19530</name>
</gene>
<dbReference type="InterPro" id="IPR008628">
    <property type="entry name" value="GPP34-like"/>
</dbReference>
<keyword evidence="2" id="KW-0333">Golgi apparatus</keyword>
<keyword evidence="6" id="KW-1185">Reference proteome</keyword>
<dbReference type="EMBL" id="JBGEHV010000039">
    <property type="protein sequence ID" value="MEY8041604.1"/>
    <property type="molecule type" value="Genomic_DNA"/>
</dbReference>
<evidence type="ECO:0000313" key="5">
    <source>
        <dbReference type="EMBL" id="MEY8041604.1"/>
    </source>
</evidence>
<evidence type="ECO:0000256" key="3">
    <source>
        <dbReference type="ARBA" id="ARBA00023121"/>
    </source>
</evidence>
<keyword evidence="4" id="KW-0472">Membrane</keyword>
<keyword evidence="3" id="KW-0446">Lipid-binding</keyword>
<proteinExistence type="predicted"/>
<reference evidence="5 6" key="1">
    <citation type="submission" date="2024-08" db="EMBL/GenBank/DDBJ databases">
        <title>Genome mining of Saccharopolyspora cebuensis PGLac3 from Nigerian medicinal plant.</title>
        <authorList>
            <person name="Ezeobiora C.E."/>
            <person name="Igbokwe N.H."/>
            <person name="Amin D.H."/>
            <person name="Mendie U.E."/>
        </authorList>
    </citation>
    <scope>NUCLEOTIDE SEQUENCE [LARGE SCALE GENOMIC DNA]</scope>
    <source>
        <strain evidence="5 6">PGLac3</strain>
    </source>
</reference>
<dbReference type="Proteomes" id="UP001564626">
    <property type="component" value="Unassembled WGS sequence"/>
</dbReference>
<comment type="caution">
    <text evidence="5">The sequence shown here is derived from an EMBL/GenBank/DDBJ whole genome shotgun (WGS) entry which is preliminary data.</text>
</comment>
<organism evidence="5 6">
    <name type="scientific">Saccharopolyspora cebuensis</name>
    <dbReference type="NCBI Taxonomy" id="418759"/>
    <lineage>
        <taxon>Bacteria</taxon>
        <taxon>Bacillati</taxon>
        <taxon>Actinomycetota</taxon>
        <taxon>Actinomycetes</taxon>
        <taxon>Pseudonocardiales</taxon>
        <taxon>Pseudonocardiaceae</taxon>
        <taxon>Saccharopolyspora</taxon>
    </lineage>
</organism>
<evidence type="ECO:0000256" key="2">
    <source>
        <dbReference type="ARBA" id="ARBA00023034"/>
    </source>
</evidence>
<evidence type="ECO:0000313" key="6">
    <source>
        <dbReference type="Proteomes" id="UP001564626"/>
    </source>
</evidence>
<comment type="subcellular location">
    <subcellularLocation>
        <location evidence="1">Golgi apparatus membrane</location>
        <topology evidence="1">Peripheral membrane protein</topology>
        <orientation evidence="1">Cytoplasmic side</orientation>
    </subcellularLocation>
</comment>
<name>A0ABV4CQB7_9PSEU</name>
<dbReference type="RefSeq" id="WP_345358879.1">
    <property type="nucleotide sequence ID" value="NZ_BAABII010000004.1"/>
</dbReference>
<sequence>MSVLTLPEEMALLLHLAGGTPASRRQASAACAAAELAELALRGRIVVRSRPVVVGGVQVPLVRRAEIEPRGTGWTGLEWADGVLAELARRGPGPIPLRPWVVRRDQLPHHREVLIARGLMRRLPGGLLVRDRHLPDPVLARVSVRRIAAAGQRVDGRGLLLSDLVAAAELVGDLALPEPGDDRMNDERGFGRWSFRPEHLRDTSFLLASAVPKRTRFEVSGDGDGGDGGGGE</sequence>
<accession>A0ABV4CQB7</accession>
<evidence type="ECO:0000256" key="1">
    <source>
        <dbReference type="ARBA" id="ARBA00004255"/>
    </source>
</evidence>
<evidence type="ECO:0000256" key="4">
    <source>
        <dbReference type="ARBA" id="ARBA00023136"/>
    </source>
</evidence>
<dbReference type="Gene3D" id="1.10.3630.10">
    <property type="entry name" value="yeast vps74-n-term truncation variant domain like"/>
    <property type="match status" value="1"/>
</dbReference>